<dbReference type="Proteomes" id="UP001500282">
    <property type="component" value="Unassembled WGS sequence"/>
</dbReference>
<dbReference type="EMBL" id="BAAAIH010000077">
    <property type="protein sequence ID" value="GAA1299855.1"/>
    <property type="molecule type" value="Genomic_DNA"/>
</dbReference>
<sequence length="342" mass="36848">MTSEYVPFGLAPAMRAGGVLADGTYQTHRDFLDFVVDGRPLLTRLADLDAVSPLTADIEPSALAEQVRGLLLETDAPLEGGRFVIYGCPECEGLECGAVTAAIERDGADFVWRDFVWQTDRSPDVDLNGYHGIGPYRFRGEQYRAALERLLVTDGAHEVPTGPRVLLIGQRAALLAKLAAALRRIGIGAEITLDAVGALAEELRKYRAVVFGRTVGQEERDAVRDAFAAARSRAVLVTALAPIVPVLVAQVEQALRPPCDRRLVGLTAGGGEAVVEVASECRVRVVAHRLDRLSRAHAHEVFDASVEPGIHRIPLAARAVRGQSFVVARTSDVVLVTPVARR</sequence>
<name>A0ABN1XCG2_9ACTN</name>
<organism evidence="1 2">
    <name type="scientific">Streptomyces javensis</name>
    <dbReference type="NCBI Taxonomy" id="114698"/>
    <lineage>
        <taxon>Bacteria</taxon>
        <taxon>Bacillati</taxon>
        <taxon>Actinomycetota</taxon>
        <taxon>Actinomycetes</taxon>
        <taxon>Kitasatosporales</taxon>
        <taxon>Streptomycetaceae</taxon>
        <taxon>Streptomyces</taxon>
        <taxon>Streptomyces violaceusniger group</taxon>
    </lineage>
</organism>
<evidence type="ECO:0000313" key="1">
    <source>
        <dbReference type="EMBL" id="GAA1299855.1"/>
    </source>
</evidence>
<accession>A0ABN1XCG2</accession>
<proteinExistence type="predicted"/>
<evidence type="ECO:0000313" key="2">
    <source>
        <dbReference type="Proteomes" id="UP001500282"/>
    </source>
</evidence>
<gene>
    <name evidence="1" type="ORF">GCM10009579_80230</name>
</gene>
<protein>
    <submittedName>
        <fullName evidence="1">Oxidoreductase</fullName>
    </submittedName>
</protein>
<comment type="caution">
    <text evidence="1">The sequence shown here is derived from an EMBL/GenBank/DDBJ whole genome shotgun (WGS) entry which is preliminary data.</text>
</comment>
<keyword evidence="2" id="KW-1185">Reference proteome</keyword>
<reference evidence="1 2" key="1">
    <citation type="journal article" date="2019" name="Int. J. Syst. Evol. Microbiol.">
        <title>The Global Catalogue of Microorganisms (GCM) 10K type strain sequencing project: providing services to taxonomists for standard genome sequencing and annotation.</title>
        <authorList>
            <consortium name="The Broad Institute Genomics Platform"/>
            <consortium name="The Broad Institute Genome Sequencing Center for Infectious Disease"/>
            <person name="Wu L."/>
            <person name="Ma J."/>
        </authorList>
    </citation>
    <scope>NUCLEOTIDE SEQUENCE [LARGE SCALE GENOMIC DNA]</scope>
    <source>
        <strain evidence="1 2">JCM 11448</strain>
    </source>
</reference>